<evidence type="ECO:0000313" key="2">
    <source>
        <dbReference type="Proteomes" id="UP001174677"/>
    </source>
</evidence>
<comment type="caution">
    <text evidence="1">The sequence shown here is derived from an EMBL/GenBank/DDBJ whole genome shotgun (WGS) entry which is preliminary data.</text>
</comment>
<name>A0ABQ9LLI8_HEVBR</name>
<organism evidence="1 2">
    <name type="scientific">Hevea brasiliensis</name>
    <name type="common">Para rubber tree</name>
    <name type="synonym">Siphonia brasiliensis</name>
    <dbReference type="NCBI Taxonomy" id="3981"/>
    <lineage>
        <taxon>Eukaryota</taxon>
        <taxon>Viridiplantae</taxon>
        <taxon>Streptophyta</taxon>
        <taxon>Embryophyta</taxon>
        <taxon>Tracheophyta</taxon>
        <taxon>Spermatophyta</taxon>
        <taxon>Magnoliopsida</taxon>
        <taxon>eudicotyledons</taxon>
        <taxon>Gunneridae</taxon>
        <taxon>Pentapetalae</taxon>
        <taxon>rosids</taxon>
        <taxon>fabids</taxon>
        <taxon>Malpighiales</taxon>
        <taxon>Euphorbiaceae</taxon>
        <taxon>Crotonoideae</taxon>
        <taxon>Micrandreae</taxon>
        <taxon>Hevea</taxon>
    </lineage>
</organism>
<keyword evidence="2" id="KW-1185">Reference proteome</keyword>
<evidence type="ECO:0000313" key="1">
    <source>
        <dbReference type="EMBL" id="KAJ9168155.1"/>
    </source>
</evidence>
<reference evidence="1" key="1">
    <citation type="journal article" date="2023" name="Plant Biotechnol. J.">
        <title>Chromosome-level wild Hevea brasiliensis genome provides new tools for genomic-assisted breeding and valuable loci to elevate rubber yield.</title>
        <authorList>
            <person name="Cheng H."/>
            <person name="Song X."/>
            <person name="Hu Y."/>
            <person name="Wu T."/>
            <person name="Yang Q."/>
            <person name="An Z."/>
            <person name="Feng S."/>
            <person name="Deng Z."/>
            <person name="Wu W."/>
            <person name="Zeng X."/>
            <person name="Tu M."/>
            <person name="Wang X."/>
            <person name="Huang H."/>
        </authorList>
    </citation>
    <scope>NUCLEOTIDE SEQUENCE</scope>
    <source>
        <strain evidence="1">MT/VB/25A 57/8</strain>
    </source>
</reference>
<proteinExistence type="predicted"/>
<protein>
    <submittedName>
        <fullName evidence="1">Uncharacterized protein</fullName>
    </submittedName>
</protein>
<gene>
    <name evidence="1" type="ORF">P3X46_019714</name>
</gene>
<sequence length="183" mass="20585">MASRENSTATVPSFVPSCVLVSSWITQNPFVRPLKPNLLFQNSVIRELRCSFTSTAEKCLRFLHLFASENPVLKRIISFSCDFSRHLTQKVKYLSGCGEKTHKKISIKITSQQKNAILNSFPNNILIPYSKYTAAALPAELPKTEASQGSCTPNTRFTNFTTSQKKWMRRLYGNKPQSTTGSN</sequence>
<dbReference type="EMBL" id="JARPOI010000011">
    <property type="protein sequence ID" value="KAJ9168155.1"/>
    <property type="molecule type" value="Genomic_DNA"/>
</dbReference>
<dbReference type="Proteomes" id="UP001174677">
    <property type="component" value="Chromosome 11"/>
</dbReference>
<accession>A0ABQ9LLI8</accession>